<evidence type="ECO:0000256" key="1">
    <source>
        <dbReference type="SAM" id="Phobius"/>
    </source>
</evidence>
<dbReference type="Pfam" id="PF11374">
    <property type="entry name" value="DUF3176"/>
    <property type="match status" value="1"/>
</dbReference>
<feature type="transmembrane region" description="Helical" evidence="1">
    <location>
        <begin position="24"/>
        <end position="50"/>
    </location>
</feature>
<dbReference type="InterPro" id="IPR021514">
    <property type="entry name" value="DUF3176"/>
</dbReference>
<keyword evidence="3" id="KW-1185">Reference proteome</keyword>
<dbReference type="AlphaFoldDB" id="A0A7H8R197"/>
<dbReference type="EMBL" id="CP055901">
    <property type="protein sequence ID" value="QKX59758.1"/>
    <property type="molecule type" value="Genomic_DNA"/>
</dbReference>
<dbReference type="KEGG" id="trg:TRUGW13939_06900"/>
<sequence>MSLAALVAIIIVLKEYDQKSMPSWPLGITLNTLLAFLTAISQAGFVNPVFQGLSQMKWNWFVDKDRPLADFQKFDNASRGSWGSILLVFSMKGRLSVLMAAVILVSSTVTSTITQAVLNQGMRYIPGEGIAHIYNMINDTGIVESPTWITSNIMSAIFTPTNSTILEYTQPICTTGNCKFPIFSSLAVCVDTNDITDKLIIEETAEIYCTQAINETNKWEPLTWPAPVCHNYTRAGLSQDKYVYLTPWEESPLNSSNIFVSDHFYGDDNLDTWDRLYTFSNQSFAYNGILGTQIIYVNQSDAASELSPTKDNITLFMPYTRAVEALFYMCVETYNVTVVNGTTSTNVTGTTKHTTDFLPWGFIDGGKPNIQYNRTFTVDGHNYTYAEASVTIPQVLDNIVTGAFYTNQNLDGLSGMTPYSYALGQSLYTNSTFINVTGVERDQIMRQNIENLLGNMARGMTNWFRSVYPSPVQGQNYVSDTYVIVRWPFIACLAIQVIFSIIFLGWIMLDTRMRKIGILKESALAALFAIPAEDRATLDNRLSTVNDEKDSIGQVGNTSTANLAKGPYGQWNLTLAR</sequence>
<protein>
    <submittedName>
        <fullName evidence="2">Uncharacterized protein</fullName>
    </submittedName>
</protein>
<dbReference type="Proteomes" id="UP000509510">
    <property type="component" value="Chromosome IV"/>
</dbReference>
<keyword evidence="1" id="KW-0812">Transmembrane</keyword>
<feature type="transmembrane region" description="Helical" evidence="1">
    <location>
        <begin position="95"/>
        <end position="118"/>
    </location>
</feature>
<keyword evidence="1" id="KW-1133">Transmembrane helix</keyword>
<dbReference type="RefSeq" id="XP_035345935.1">
    <property type="nucleotide sequence ID" value="XM_035490042.1"/>
</dbReference>
<keyword evidence="1" id="KW-0472">Membrane</keyword>
<accession>A0A7H8R197</accession>
<dbReference type="GeneID" id="55994393"/>
<organism evidence="2 3">
    <name type="scientific">Talaromyces rugulosus</name>
    <name type="common">Penicillium rugulosum</name>
    <dbReference type="NCBI Taxonomy" id="121627"/>
    <lineage>
        <taxon>Eukaryota</taxon>
        <taxon>Fungi</taxon>
        <taxon>Dikarya</taxon>
        <taxon>Ascomycota</taxon>
        <taxon>Pezizomycotina</taxon>
        <taxon>Eurotiomycetes</taxon>
        <taxon>Eurotiomycetidae</taxon>
        <taxon>Eurotiales</taxon>
        <taxon>Trichocomaceae</taxon>
        <taxon>Talaromyces</taxon>
        <taxon>Talaromyces sect. Islandici</taxon>
    </lineage>
</organism>
<dbReference type="PANTHER" id="PTHR35394:SF5">
    <property type="entry name" value="DUF3176 DOMAIN-CONTAINING PROTEIN"/>
    <property type="match status" value="1"/>
</dbReference>
<dbReference type="OrthoDB" id="5242705at2759"/>
<feature type="transmembrane region" description="Helical" evidence="1">
    <location>
        <begin position="487"/>
        <end position="509"/>
    </location>
</feature>
<evidence type="ECO:0000313" key="3">
    <source>
        <dbReference type="Proteomes" id="UP000509510"/>
    </source>
</evidence>
<evidence type="ECO:0000313" key="2">
    <source>
        <dbReference type="EMBL" id="QKX59758.1"/>
    </source>
</evidence>
<name>A0A7H8R197_TALRU</name>
<dbReference type="PANTHER" id="PTHR35394">
    <property type="entry name" value="DUF3176 DOMAIN-CONTAINING PROTEIN"/>
    <property type="match status" value="1"/>
</dbReference>
<reference evidence="3" key="1">
    <citation type="submission" date="2020-06" db="EMBL/GenBank/DDBJ databases">
        <title>A chromosome-scale genome assembly of Talaromyces rugulosus W13939.</title>
        <authorList>
            <person name="Wang B."/>
            <person name="Guo L."/>
            <person name="Ye K."/>
            <person name="Wang L."/>
        </authorList>
    </citation>
    <scope>NUCLEOTIDE SEQUENCE [LARGE SCALE GENOMIC DNA]</scope>
    <source>
        <strain evidence="3">W13939</strain>
    </source>
</reference>
<proteinExistence type="predicted"/>
<gene>
    <name evidence="2" type="ORF">TRUGW13939_06900</name>
</gene>